<dbReference type="RefSeq" id="WP_183733704.1">
    <property type="nucleotide sequence ID" value="NZ_JACHBW010000056.1"/>
</dbReference>
<feature type="compositionally biased region" description="Basic and acidic residues" evidence="1">
    <location>
        <begin position="59"/>
        <end position="74"/>
    </location>
</feature>
<accession>A0A7W9WX19</accession>
<organism evidence="2 3">
    <name type="scientific">Paraburkholderia bannensis</name>
    <dbReference type="NCBI Taxonomy" id="765414"/>
    <lineage>
        <taxon>Bacteria</taxon>
        <taxon>Pseudomonadati</taxon>
        <taxon>Pseudomonadota</taxon>
        <taxon>Betaproteobacteria</taxon>
        <taxon>Burkholderiales</taxon>
        <taxon>Burkholderiaceae</taxon>
        <taxon>Paraburkholderia</taxon>
    </lineage>
</organism>
<feature type="compositionally biased region" description="Basic and acidic residues" evidence="1">
    <location>
        <begin position="34"/>
        <end position="45"/>
    </location>
</feature>
<comment type="caution">
    <text evidence="2">The sequence shown here is derived from an EMBL/GenBank/DDBJ whole genome shotgun (WGS) entry which is preliminary data.</text>
</comment>
<evidence type="ECO:0000256" key="1">
    <source>
        <dbReference type="SAM" id="MobiDB-lite"/>
    </source>
</evidence>
<reference evidence="2 3" key="1">
    <citation type="submission" date="2020-08" db="EMBL/GenBank/DDBJ databases">
        <title>Above-ground endophytic microbial communities from plants in different locations in the United States.</title>
        <authorList>
            <person name="Frank C."/>
        </authorList>
    </citation>
    <scope>NUCLEOTIDE SEQUENCE [LARGE SCALE GENOMIC DNA]</scope>
    <source>
        <strain evidence="2 3">WP4_2_2</strain>
    </source>
</reference>
<protein>
    <submittedName>
        <fullName evidence="2">Uncharacterized protein</fullName>
    </submittedName>
</protein>
<sequence>MAVARRGDAADPEQGAEGAHSPAVRSNECGQPVSRDDEHDADGDPRYALGEESVALPSTHDREASCTHGRRDCE</sequence>
<dbReference type="Proteomes" id="UP000571554">
    <property type="component" value="Unassembled WGS sequence"/>
</dbReference>
<gene>
    <name evidence="2" type="ORF">F4827_007129</name>
</gene>
<evidence type="ECO:0000313" key="2">
    <source>
        <dbReference type="EMBL" id="MBB6107246.1"/>
    </source>
</evidence>
<dbReference type="AlphaFoldDB" id="A0A7W9WX19"/>
<dbReference type="EMBL" id="JACHBW010000056">
    <property type="protein sequence ID" value="MBB6107246.1"/>
    <property type="molecule type" value="Genomic_DNA"/>
</dbReference>
<keyword evidence="3" id="KW-1185">Reference proteome</keyword>
<name>A0A7W9WX19_9BURK</name>
<feature type="region of interest" description="Disordered" evidence="1">
    <location>
        <begin position="1"/>
        <end position="74"/>
    </location>
</feature>
<evidence type="ECO:0000313" key="3">
    <source>
        <dbReference type="Proteomes" id="UP000571554"/>
    </source>
</evidence>
<proteinExistence type="predicted"/>